<dbReference type="AlphaFoldDB" id="A0A812JSS8"/>
<organism evidence="1 2">
    <name type="scientific">Symbiodinium necroappetens</name>
    <dbReference type="NCBI Taxonomy" id="1628268"/>
    <lineage>
        <taxon>Eukaryota</taxon>
        <taxon>Sar</taxon>
        <taxon>Alveolata</taxon>
        <taxon>Dinophyceae</taxon>
        <taxon>Suessiales</taxon>
        <taxon>Symbiodiniaceae</taxon>
        <taxon>Symbiodinium</taxon>
    </lineage>
</organism>
<evidence type="ECO:0000313" key="2">
    <source>
        <dbReference type="Proteomes" id="UP000601435"/>
    </source>
</evidence>
<name>A0A812JSS8_9DINO</name>
<evidence type="ECO:0000313" key="1">
    <source>
        <dbReference type="EMBL" id="CAE7213179.1"/>
    </source>
</evidence>
<proteinExistence type="predicted"/>
<sequence>MDRLNDGHALSLLACAFTRTAREDGEAAGDKPFAEDWLQPLFLPEAAVGGEISNRAFVEVLLEQCERHIFSFKGSDVLHLCLALANLVRTGNEDAIAPRLIPRLAKRLEALYYELVPGQFVRFLELFPFLPEVE</sequence>
<feature type="non-terminal residue" evidence="1">
    <location>
        <position position="134"/>
    </location>
</feature>
<dbReference type="Proteomes" id="UP000601435">
    <property type="component" value="Unassembled WGS sequence"/>
</dbReference>
<comment type="caution">
    <text evidence="1">The sequence shown here is derived from an EMBL/GenBank/DDBJ whole genome shotgun (WGS) entry which is preliminary data.</text>
</comment>
<dbReference type="OrthoDB" id="432094at2759"/>
<accession>A0A812JSS8</accession>
<feature type="non-terminal residue" evidence="1">
    <location>
        <position position="1"/>
    </location>
</feature>
<gene>
    <name evidence="1" type="primary">PLSCR2</name>
    <name evidence="1" type="ORF">SNEC2469_LOCUS2286</name>
</gene>
<keyword evidence="2" id="KW-1185">Reference proteome</keyword>
<protein>
    <submittedName>
        <fullName evidence="1">PLSCR2 protein</fullName>
    </submittedName>
</protein>
<dbReference type="EMBL" id="CAJNJA010006626">
    <property type="protein sequence ID" value="CAE7213179.1"/>
    <property type="molecule type" value="Genomic_DNA"/>
</dbReference>
<reference evidence="1" key="1">
    <citation type="submission" date="2021-02" db="EMBL/GenBank/DDBJ databases">
        <authorList>
            <person name="Dougan E. K."/>
            <person name="Rhodes N."/>
            <person name="Thang M."/>
            <person name="Chan C."/>
        </authorList>
    </citation>
    <scope>NUCLEOTIDE SEQUENCE</scope>
</reference>